<dbReference type="InterPro" id="IPR043502">
    <property type="entry name" value="DNA/RNA_pol_sf"/>
</dbReference>
<evidence type="ECO:0000313" key="3">
    <source>
        <dbReference type="Proteomes" id="UP000324800"/>
    </source>
</evidence>
<feature type="non-terminal residue" evidence="2">
    <location>
        <position position="1"/>
    </location>
</feature>
<dbReference type="Gene3D" id="3.30.70.270">
    <property type="match status" value="1"/>
</dbReference>
<dbReference type="Proteomes" id="UP000324800">
    <property type="component" value="Unassembled WGS sequence"/>
</dbReference>
<dbReference type="Gene3D" id="3.10.10.10">
    <property type="entry name" value="HIV Type 1 Reverse Transcriptase, subunit A, domain 1"/>
    <property type="match status" value="1"/>
</dbReference>
<dbReference type="PANTHER" id="PTHR33064:SF37">
    <property type="entry name" value="RIBONUCLEASE H"/>
    <property type="match status" value="1"/>
</dbReference>
<name>A0A5J4TT66_9EUKA</name>
<sequence length="225" mass="26825">LGDLPAGTVELIKEERREGRDLENRETDNENREILERNEGQTARCLEQWETVNIKDFIQQGFTFKWKDNHSNNKLQRQLQKMKFRETEEAANENKIMQQDELKENIDVPIIKDQIKRYNPTFIIKKANGKWRKILDVKALNKQIADFHFKMHDSNEGKQTIKLEDWSILLDLCSAFHYLIFQIESQLYLAFEFRNNHNTYRATPFGTKHSLIYFATSMEPIMQQI</sequence>
<dbReference type="InterPro" id="IPR051320">
    <property type="entry name" value="Viral_Replic_Matur_Polypro"/>
</dbReference>
<dbReference type="PANTHER" id="PTHR33064">
    <property type="entry name" value="POL PROTEIN"/>
    <property type="match status" value="1"/>
</dbReference>
<dbReference type="AlphaFoldDB" id="A0A5J4TT66"/>
<reference evidence="2 3" key="1">
    <citation type="submission" date="2019-03" db="EMBL/GenBank/DDBJ databases">
        <title>Single cell metagenomics reveals metabolic interactions within the superorganism composed of flagellate Streblomastix strix and complex community of Bacteroidetes bacteria on its surface.</title>
        <authorList>
            <person name="Treitli S.C."/>
            <person name="Kolisko M."/>
            <person name="Husnik F."/>
            <person name="Keeling P."/>
            <person name="Hampl V."/>
        </authorList>
    </citation>
    <scope>NUCLEOTIDE SEQUENCE [LARGE SCALE GENOMIC DNA]</scope>
    <source>
        <strain evidence="2">ST1C</strain>
    </source>
</reference>
<accession>A0A5J4TT66</accession>
<evidence type="ECO:0000259" key="1">
    <source>
        <dbReference type="Pfam" id="PF00078"/>
    </source>
</evidence>
<dbReference type="Pfam" id="PF00078">
    <property type="entry name" value="RVT_1"/>
    <property type="match status" value="1"/>
</dbReference>
<dbReference type="InterPro" id="IPR043128">
    <property type="entry name" value="Rev_trsase/Diguanyl_cyclase"/>
</dbReference>
<proteinExistence type="predicted"/>
<organism evidence="2 3">
    <name type="scientific">Streblomastix strix</name>
    <dbReference type="NCBI Taxonomy" id="222440"/>
    <lineage>
        <taxon>Eukaryota</taxon>
        <taxon>Metamonada</taxon>
        <taxon>Preaxostyla</taxon>
        <taxon>Oxymonadida</taxon>
        <taxon>Streblomastigidae</taxon>
        <taxon>Streblomastix</taxon>
    </lineage>
</organism>
<dbReference type="EMBL" id="SNRW01025553">
    <property type="protein sequence ID" value="KAA6361437.1"/>
    <property type="molecule type" value="Genomic_DNA"/>
</dbReference>
<feature type="domain" description="Reverse transcriptase" evidence="1">
    <location>
        <begin position="124"/>
        <end position="225"/>
    </location>
</feature>
<gene>
    <name evidence="2" type="ORF">EZS28_043035</name>
</gene>
<dbReference type="SUPFAM" id="SSF56672">
    <property type="entry name" value="DNA/RNA polymerases"/>
    <property type="match status" value="1"/>
</dbReference>
<dbReference type="InterPro" id="IPR000477">
    <property type="entry name" value="RT_dom"/>
</dbReference>
<comment type="caution">
    <text evidence="2">The sequence shown here is derived from an EMBL/GenBank/DDBJ whole genome shotgun (WGS) entry which is preliminary data.</text>
</comment>
<evidence type="ECO:0000313" key="2">
    <source>
        <dbReference type="EMBL" id="KAA6361437.1"/>
    </source>
</evidence>
<protein>
    <recommendedName>
        <fullName evidence="1">Reverse transcriptase domain-containing protein</fullName>
    </recommendedName>
</protein>